<organism evidence="2 3">
    <name type="scientific">Portunus trituberculatus</name>
    <name type="common">Swimming crab</name>
    <name type="synonym">Neptunus trituberculatus</name>
    <dbReference type="NCBI Taxonomy" id="210409"/>
    <lineage>
        <taxon>Eukaryota</taxon>
        <taxon>Metazoa</taxon>
        <taxon>Ecdysozoa</taxon>
        <taxon>Arthropoda</taxon>
        <taxon>Crustacea</taxon>
        <taxon>Multicrustacea</taxon>
        <taxon>Malacostraca</taxon>
        <taxon>Eumalacostraca</taxon>
        <taxon>Eucarida</taxon>
        <taxon>Decapoda</taxon>
        <taxon>Pleocyemata</taxon>
        <taxon>Brachyura</taxon>
        <taxon>Eubrachyura</taxon>
        <taxon>Portunoidea</taxon>
        <taxon>Portunidae</taxon>
        <taxon>Portuninae</taxon>
        <taxon>Portunus</taxon>
    </lineage>
</organism>
<evidence type="ECO:0000313" key="3">
    <source>
        <dbReference type="Proteomes" id="UP000324222"/>
    </source>
</evidence>
<dbReference type="AlphaFoldDB" id="A0A5B7J802"/>
<feature type="transmembrane region" description="Helical" evidence="1">
    <location>
        <begin position="27"/>
        <end position="45"/>
    </location>
</feature>
<gene>
    <name evidence="2" type="ORF">E2C01_087982</name>
</gene>
<dbReference type="Proteomes" id="UP000324222">
    <property type="component" value="Unassembled WGS sequence"/>
</dbReference>
<keyword evidence="1" id="KW-0472">Membrane</keyword>
<dbReference type="EMBL" id="VSRR010092788">
    <property type="protein sequence ID" value="MPC92870.1"/>
    <property type="molecule type" value="Genomic_DNA"/>
</dbReference>
<comment type="caution">
    <text evidence="2">The sequence shown here is derived from an EMBL/GenBank/DDBJ whole genome shotgun (WGS) entry which is preliminary data.</text>
</comment>
<keyword evidence="1" id="KW-1133">Transmembrane helix</keyword>
<proteinExistence type="predicted"/>
<evidence type="ECO:0000313" key="2">
    <source>
        <dbReference type="EMBL" id="MPC92870.1"/>
    </source>
</evidence>
<keyword evidence="3" id="KW-1185">Reference proteome</keyword>
<keyword evidence="1" id="KW-0812">Transmembrane</keyword>
<name>A0A5B7J802_PORTR</name>
<reference evidence="2 3" key="1">
    <citation type="submission" date="2019-05" db="EMBL/GenBank/DDBJ databases">
        <title>Another draft genome of Portunus trituberculatus and its Hox gene families provides insights of decapod evolution.</title>
        <authorList>
            <person name="Jeong J.-H."/>
            <person name="Song I."/>
            <person name="Kim S."/>
            <person name="Choi T."/>
            <person name="Kim D."/>
            <person name="Ryu S."/>
            <person name="Kim W."/>
        </authorList>
    </citation>
    <scope>NUCLEOTIDE SEQUENCE [LARGE SCALE GENOMIC DNA]</scope>
    <source>
        <tissue evidence="2">Muscle</tissue>
    </source>
</reference>
<sequence>MKTPLRVLFEGATHHQRFCGGAQVLEVVEVVVVVVTVVVMVKVIVKVRYSSSVIFLFHFVKELSDGGKIFQFDLNVSFIFVYDYVVDIAQLNQI</sequence>
<accession>A0A5B7J802</accession>
<protein>
    <submittedName>
        <fullName evidence="2">Uncharacterized protein</fullName>
    </submittedName>
</protein>
<evidence type="ECO:0000256" key="1">
    <source>
        <dbReference type="SAM" id="Phobius"/>
    </source>
</evidence>